<organism evidence="1">
    <name type="scientific">marine sediment metagenome</name>
    <dbReference type="NCBI Taxonomy" id="412755"/>
    <lineage>
        <taxon>unclassified sequences</taxon>
        <taxon>metagenomes</taxon>
        <taxon>ecological metagenomes</taxon>
    </lineage>
</organism>
<name>X1L9S6_9ZZZZ</name>
<reference evidence="1" key="1">
    <citation type="journal article" date="2014" name="Front. Microbiol.">
        <title>High frequency of phylogenetically diverse reductive dehalogenase-homologous genes in deep subseafloor sedimentary metagenomes.</title>
        <authorList>
            <person name="Kawai M."/>
            <person name="Futagami T."/>
            <person name="Toyoda A."/>
            <person name="Takaki Y."/>
            <person name="Nishi S."/>
            <person name="Hori S."/>
            <person name="Arai W."/>
            <person name="Tsubouchi T."/>
            <person name="Morono Y."/>
            <person name="Uchiyama I."/>
            <person name="Ito T."/>
            <person name="Fujiyama A."/>
            <person name="Inagaki F."/>
            <person name="Takami H."/>
        </authorList>
    </citation>
    <scope>NUCLEOTIDE SEQUENCE</scope>
    <source>
        <strain evidence="1">Expedition CK06-06</strain>
    </source>
</reference>
<dbReference type="AlphaFoldDB" id="X1L9S6"/>
<dbReference type="InterPro" id="IPR023366">
    <property type="entry name" value="ATP_synth_asu-like_sf"/>
</dbReference>
<evidence type="ECO:0000313" key="1">
    <source>
        <dbReference type="EMBL" id="GAI02601.1"/>
    </source>
</evidence>
<protein>
    <submittedName>
        <fullName evidence="1">Uncharacterized protein</fullName>
    </submittedName>
</protein>
<dbReference type="Gene3D" id="2.40.30.20">
    <property type="match status" value="1"/>
</dbReference>
<accession>X1L9S6</accession>
<dbReference type="EMBL" id="BARV01012224">
    <property type="protein sequence ID" value="GAI02601.1"/>
    <property type="molecule type" value="Genomic_DNA"/>
</dbReference>
<gene>
    <name evidence="1" type="ORF">S06H3_22750</name>
</gene>
<proteinExistence type="predicted"/>
<comment type="caution">
    <text evidence="1">The sequence shown here is derived from an EMBL/GenBank/DDBJ whole genome shotgun (WGS) entry which is preliminary data.</text>
</comment>
<sequence>MDKYNTDNGMDGRAVTELFDVVGCTGYYGALRSTSRYPSTIIRTTATTLTITTTAAHVWNVGDEVIFIGLTVPGDATADFGGLNEEYHIVATVPDTTSFTIEVADTTAYLGTYPGGIGVVDDASLFRKIQTSKDRWNAGLEPKEYSYVQRRSPV</sequence>